<reference evidence="5 6" key="1">
    <citation type="submission" date="2019-08" db="EMBL/GenBank/DDBJ databases">
        <title>The genome of the soybean aphid Biotype 1, its phylome, world population structure and adaptation to the North American continent.</title>
        <authorList>
            <person name="Giordano R."/>
            <person name="Donthu R.K."/>
            <person name="Hernandez A.G."/>
            <person name="Wright C.L."/>
            <person name="Zimin A.V."/>
        </authorList>
    </citation>
    <scope>NUCLEOTIDE SEQUENCE [LARGE SCALE GENOMIC DNA]</scope>
    <source>
        <tissue evidence="5">Whole aphids</tissue>
    </source>
</reference>
<dbReference type="InterPro" id="IPR002048">
    <property type="entry name" value="EF_hand_dom"/>
</dbReference>
<name>A0A6G0U8M0_APHGL</name>
<dbReference type="AlphaFoldDB" id="A0A6G0U8M0"/>
<dbReference type="EMBL" id="VYZN01000001">
    <property type="protein sequence ID" value="KAE9545468.1"/>
    <property type="molecule type" value="Genomic_DNA"/>
</dbReference>
<feature type="transmembrane region" description="Helical" evidence="3">
    <location>
        <begin position="473"/>
        <end position="494"/>
    </location>
</feature>
<evidence type="ECO:0000256" key="3">
    <source>
        <dbReference type="SAM" id="Phobius"/>
    </source>
</evidence>
<gene>
    <name evidence="5" type="ORF">AGLY_001011</name>
</gene>
<keyword evidence="3" id="KW-0812">Transmembrane</keyword>
<feature type="domain" description="EF-hand" evidence="4">
    <location>
        <begin position="157"/>
        <end position="192"/>
    </location>
</feature>
<dbReference type="InterPro" id="IPR018247">
    <property type="entry name" value="EF_Hand_1_Ca_BS"/>
</dbReference>
<dbReference type="PROSITE" id="PS00018">
    <property type="entry name" value="EF_HAND_1"/>
    <property type="match status" value="2"/>
</dbReference>
<dbReference type="GO" id="GO:0005509">
    <property type="term" value="F:calcium ion binding"/>
    <property type="evidence" value="ECO:0007669"/>
    <property type="project" value="InterPro"/>
</dbReference>
<keyword evidence="3" id="KW-0472">Membrane</keyword>
<keyword evidence="3" id="KW-1133">Transmembrane helix</keyword>
<dbReference type="Gene3D" id="1.10.238.10">
    <property type="entry name" value="EF-hand"/>
    <property type="match status" value="2"/>
</dbReference>
<dbReference type="SUPFAM" id="SSF47473">
    <property type="entry name" value="EF-hand"/>
    <property type="match status" value="2"/>
</dbReference>
<evidence type="ECO:0000313" key="6">
    <source>
        <dbReference type="Proteomes" id="UP000475862"/>
    </source>
</evidence>
<organism evidence="5 6">
    <name type="scientific">Aphis glycines</name>
    <name type="common">Soybean aphid</name>
    <dbReference type="NCBI Taxonomy" id="307491"/>
    <lineage>
        <taxon>Eukaryota</taxon>
        <taxon>Metazoa</taxon>
        <taxon>Ecdysozoa</taxon>
        <taxon>Arthropoda</taxon>
        <taxon>Hexapoda</taxon>
        <taxon>Insecta</taxon>
        <taxon>Pterygota</taxon>
        <taxon>Neoptera</taxon>
        <taxon>Paraneoptera</taxon>
        <taxon>Hemiptera</taxon>
        <taxon>Sternorrhyncha</taxon>
        <taxon>Aphidomorpha</taxon>
        <taxon>Aphidoidea</taxon>
        <taxon>Aphididae</taxon>
        <taxon>Aphidini</taxon>
        <taxon>Aphis</taxon>
        <taxon>Aphis</taxon>
    </lineage>
</organism>
<proteinExistence type="predicted"/>
<feature type="compositionally biased region" description="Low complexity" evidence="2">
    <location>
        <begin position="240"/>
        <end position="252"/>
    </location>
</feature>
<dbReference type="InterPro" id="IPR011992">
    <property type="entry name" value="EF-hand-dom_pair"/>
</dbReference>
<dbReference type="OrthoDB" id="191686at2759"/>
<comment type="caution">
    <text evidence="5">The sequence shown here is derived from an EMBL/GenBank/DDBJ whole genome shotgun (WGS) entry which is preliminary data.</text>
</comment>
<protein>
    <recommendedName>
        <fullName evidence="4">EF-hand domain-containing protein</fullName>
    </recommendedName>
</protein>
<accession>A0A6G0U8M0</accession>
<evidence type="ECO:0000259" key="4">
    <source>
        <dbReference type="PROSITE" id="PS50222"/>
    </source>
</evidence>
<feature type="region of interest" description="Disordered" evidence="2">
    <location>
        <begin position="233"/>
        <end position="252"/>
    </location>
</feature>
<dbReference type="PROSITE" id="PS50222">
    <property type="entry name" value="EF_HAND_2"/>
    <property type="match status" value="1"/>
</dbReference>
<dbReference type="Proteomes" id="UP000475862">
    <property type="component" value="Unassembled WGS sequence"/>
</dbReference>
<keyword evidence="6" id="KW-1185">Reference proteome</keyword>
<evidence type="ECO:0000256" key="2">
    <source>
        <dbReference type="SAM" id="MobiDB-lite"/>
    </source>
</evidence>
<evidence type="ECO:0000313" key="5">
    <source>
        <dbReference type="EMBL" id="KAE9545468.1"/>
    </source>
</evidence>
<dbReference type="Pfam" id="PF13202">
    <property type="entry name" value="EF-hand_5"/>
    <property type="match status" value="2"/>
</dbReference>
<sequence length="500" mass="57992">MPYNPINKMLPVTVDIRLQHRYSEIATELSRLTHFNKIEVLRLLQMHYILTKEDTIPMDQLLFMQFMDVFLGVRNVEAVEKMFLISCITNEESLTGSEFVKILSLVLKGKLPDLINFCFEVYTEMTRSPKFIKKEGVLLMAKRNSLKMCKLVNMEKFDQSFVDFVMIEVDKDRDNRISLEDYRKAVYENVAWLQFLGRILPTSTRKEKFMKLFTNRPYINNIQTSVSAMIREKKEKSQSEMKSQSKSASSLSFSSDSAGLVINHGGVRIVEAVEKMLLISCITNEENLTGSEFVKILSLVLKGKLPDLINFCFEVYTEMTRSPKFIKKEGVLLMAKRNSLKMCKLMNMEKFDQSFVDLVMIEVDMDRDNRISLEDYRKALFENVAWLQFLGRILPTSTRKKFMKLLKNRPYINNIQTSVNSEMKSQSKSASSISFSSDSADLDINHSGYLTTNRRNQVVVDGDFLTLLLAPKWRFYIFIVLLFLLSFILPYLFFSHITAA</sequence>
<keyword evidence="1" id="KW-0106">Calcium</keyword>
<evidence type="ECO:0000256" key="1">
    <source>
        <dbReference type="ARBA" id="ARBA00022837"/>
    </source>
</evidence>